<comment type="subcellular location">
    <subcellularLocation>
        <location evidence="1">Membrane</location>
        <topology evidence="1">Multi-pass membrane protein</topology>
    </subcellularLocation>
</comment>
<dbReference type="Pfam" id="PF13903">
    <property type="entry name" value="Claudin_2"/>
    <property type="match status" value="1"/>
</dbReference>
<evidence type="ECO:0000256" key="3">
    <source>
        <dbReference type="ARBA" id="ARBA00022989"/>
    </source>
</evidence>
<dbReference type="PANTHER" id="PTHR21284:SF12">
    <property type="entry name" value="EG:80H7.2 PROTEIN"/>
    <property type="match status" value="1"/>
</dbReference>
<accession>A0A6P7SC11</accession>
<keyword evidence="3 5" id="KW-1133">Transmembrane helix</keyword>
<dbReference type="Gene3D" id="1.20.140.150">
    <property type="match status" value="1"/>
</dbReference>
<evidence type="ECO:0000313" key="7">
    <source>
        <dbReference type="RefSeq" id="XP_029635852.1"/>
    </source>
</evidence>
<dbReference type="RefSeq" id="XP_029635852.1">
    <property type="nucleotide sequence ID" value="XM_029779992.2"/>
</dbReference>
<feature type="transmembrane region" description="Helical" evidence="5">
    <location>
        <begin position="129"/>
        <end position="152"/>
    </location>
</feature>
<evidence type="ECO:0000313" key="6">
    <source>
        <dbReference type="Proteomes" id="UP000515154"/>
    </source>
</evidence>
<dbReference type="InterPro" id="IPR004031">
    <property type="entry name" value="PMP22/EMP/MP20/Claudin"/>
</dbReference>
<dbReference type="PANTHER" id="PTHR21284">
    <property type="entry name" value="EG:80H7.2 PROTEIN"/>
    <property type="match status" value="1"/>
</dbReference>
<protein>
    <submittedName>
        <fullName evidence="7">Uncharacterized protein LOC115211099 isoform X1</fullName>
    </submittedName>
</protein>
<evidence type="ECO:0000256" key="1">
    <source>
        <dbReference type="ARBA" id="ARBA00004141"/>
    </source>
</evidence>
<evidence type="ECO:0000256" key="2">
    <source>
        <dbReference type="ARBA" id="ARBA00022692"/>
    </source>
</evidence>
<dbReference type="Proteomes" id="UP000515154">
    <property type="component" value="Linkage group LG4"/>
</dbReference>
<evidence type="ECO:0000256" key="4">
    <source>
        <dbReference type="ARBA" id="ARBA00023136"/>
    </source>
</evidence>
<sequence>MPTERNFPKIFFIAGLTGTFLAGLFKLICFSSSHWIDRHEGGDPNFISAGLWEVCYDGYKRPDSMSGQSYKGCYWVFSDEVRALRDIILPSWFISVQVMISLTFLLQGLVAVFLLCVLIHCCPIHVKPLILTLSSIVMFLCGLLITISLIVFGVKSEDRQWMPRPDQNYLSWSFGICVLSGFFSLFSAMCLLVASISSSRDQNVDSKAHRMRRY</sequence>
<proteinExistence type="predicted"/>
<reference evidence="7" key="1">
    <citation type="submission" date="2025-08" db="UniProtKB">
        <authorList>
            <consortium name="RefSeq"/>
        </authorList>
    </citation>
    <scope>IDENTIFICATION</scope>
</reference>
<evidence type="ECO:0000256" key="5">
    <source>
        <dbReference type="SAM" id="Phobius"/>
    </source>
</evidence>
<dbReference type="KEGG" id="osn:115211099"/>
<dbReference type="AlphaFoldDB" id="A0A6P7SC11"/>
<keyword evidence="6" id="KW-1185">Reference proteome</keyword>
<gene>
    <name evidence="7" type="primary">LOC115211099</name>
</gene>
<feature type="transmembrane region" description="Helical" evidence="5">
    <location>
        <begin position="172"/>
        <end position="194"/>
    </location>
</feature>
<feature type="transmembrane region" description="Helical" evidence="5">
    <location>
        <begin position="12"/>
        <end position="36"/>
    </location>
</feature>
<dbReference type="GO" id="GO:0016020">
    <property type="term" value="C:membrane"/>
    <property type="evidence" value="ECO:0007669"/>
    <property type="project" value="UniProtKB-SubCell"/>
</dbReference>
<keyword evidence="4 5" id="KW-0472">Membrane</keyword>
<name>A0A6P7SC11_9MOLL</name>
<feature type="transmembrane region" description="Helical" evidence="5">
    <location>
        <begin position="92"/>
        <end position="117"/>
    </location>
</feature>
<keyword evidence="2 5" id="KW-0812">Transmembrane</keyword>
<organism evidence="6 7">
    <name type="scientific">Octopus sinensis</name>
    <name type="common">East Asian common octopus</name>
    <dbReference type="NCBI Taxonomy" id="2607531"/>
    <lineage>
        <taxon>Eukaryota</taxon>
        <taxon>Metazoa</taxon>
        <taxon>Spiralia</taxon>
        <taxon>Lophotrochozoa</taxon>
        <taxon>Mollusca</taxon>
        <taxon>Cephalopoda</taxon>
        <taxon>Coleoidea</taxon>
        <taxon>Octopodiformes</taxon>
        <taxon>Octopoda</taxon>
        <taxon>Incirrata</taxon>
        <taxon>Octopodidae</taxon>
        <taxon>Octopus</taxon>
    </lineage>
</organism>